<dbReference type="Proteomes" id="UP001341245">
    <property type="component" value="Unassembled WGS sequence"/>
</dbReference>
<keyword evidence="2" id="KW-1185">Reference proteome</keyword>
<accession>A0ABR0TQM4</accession>
<comment type="caution">
    <text evidence="1">The sequence shown here is derived from an EMBL/GenBank/DDBJ whole genome shotgun (WGS) entry which is preliminary data.</text>
</comment>
<organism evidence="1 2">
    <name type="scientific">Aureobasidium pullulans</name>
    <name type="common">Black yeast</name>
    <name type="synonym">Pullularia pullulans</name>
    <dbReference type="NCBI Taxonomy" id="5580"/>
    <lineage>
        <taxon>Eukaryota</taxon>
        <taxon>Fungi</taxon>
        <taxon>Dikarya</taxon>
        <taxon>Ascomycota</taxon>
        <taxon>Pezizomycotina</taxon>
        <taxon>Dothideomycetes</taxon>
        <taxon>Dothideomycetidae</taxon>
        <taxon>Dothideales</taxon>
        <taxon>Saccotheciaceae</taxon>
        <taxon>Aureobasidium</taxon>
    </lineage>
</organism>
<name>A0ABR0TQM4_AURPU</name>
<protein>
    <submittedName>
        <fullName evidence="1">Uncharacterized protein</fullName>
    </submittedName>
</protein>
<dbReference type="EMBL" id="JASGXD010000003">
    <property type="protein sequence ID" value="KAK6006739.1"/>
    <property type="molecule type" value="Genomic_DNA"/>
</dbReference>
<gene>
    <name evidence="1" type="ORF">QM012_005747</name>
</gene>
<evidence type="ECO:0000313" key="1">
    <source>
        <dbReference type="EMBL" id="KAK6006739.1"/>
    </source>
</evidence>
<reference evidence="1 2" key="1">
    <citation type="submission" date="2023-11" db="EMBL/GenBank/DDBJ databases">
        <title>Draft genome sequence and annotation of the polyextremotolerant black yeast-like fungus Aureobasidium pullulans NRRL 62042.</title>
        <authorList>
            <person name="Dielentheis-Frenken M.R.E."/>
            <person name="Wibberg D."/>
            <person name="Blank L.M."/>
            <person name="Tiso T."/>
        </authorList>
    </citation>
    <scope>NUCLEOTIDE SEQUENCE [LARGE SCALE GENOMIC DNA]</scope>
    <source>
        <strain evidence="1 2">NRRL 62042</strain>
    </source>
</reference>
<proteinExistence type="predicted"/>
<evidence type="ECO:0000313" key="2">
    <source>
        <dbReference type="Proteomes" id="UP001341245"/>
    </source>
</evidence>
<sequence>MTYGLGSGKPIGVPLRLPRGFQAPNCYDTTIAQAHPRLSER</sequence>